<dbReference type="PANTHER" id="PTHR45266">
    <property type="entry name" value="OXALOACETATE DECARBOXYLASE ALPHA CHAIN"/>
    <property type="match status" value="1"/>
</dbReference>
<comment type="caution">
    <text evidence="3">The sequence shown here is derived from an EMBL/GenBank/DDBJ whole genome shotgun (WGS) entry which is preliminary data.</text>
</comment>
<sequence>MELIATIDQNEYQLKVEQLGDHRFRVNINGVDHEVDCMEVMEDLYSMIHHERSYDVHVHHGKKGHIETHFYDDSFHVEVVDPMQKILDQAMGGGGKGPAALEAAMPGLVQRILVKEGDEVAMDQGLLVLVAMKMENELGSPKAGVVKEIRVKEGDNVESGAVLITIE</sequence>
<dbReference type="InterPro" id="IPR001882">
    <property type="entry name" value="Biotin_BS"/>
</dbReference>
<dbReference type="InterPro" id="IPR000089">
    <property type="entry name" value="Biotin_lipoyl"/>
</dbReference>
<dbReference type="PANTHER" id="PTHR45266:SF3">
    <property type="entry name" value="OXALOACETATE DECARBOXYLASE ALPHA CHAIN"/>
    <property type="match status" value="1"/>
</dbReference>
<dbReference type="InterPro" id="IPR011053">
    <property type="entry name" value="Single_hybrid_motif"/>
</dbReference>
<dbReference type="RefSeq" id="WP_207856425.1">
    <property type="nucleotide sequence ID" value="NZ_JAFREP010000001.1"/>
</dbReference>
<dbReference type="FunFam" id="2.40.50.100:FF:000003">
    <property type="entry name" value="Acetyl-CoA carboxylase biotin carboxyl carrier protein"/>
    <property type="match status" value="1"/>
</dbReference>
<dbReference type="AlphaFoldDB" id="A0A8J7Q5U8"/>
<accession>A0A8J7Q5U8</accession>
<evidence type="ECO:0000313" key="3">
    <source>
        <dbReference type="EMBL" id="MBO1317194.1"/>
    </source>
</evidence>
<dbReference type="PROSITE" id="PS50968">
    <property type="entry name" value="BIOTINYL_LIPOYL"/>
    <property type="match status" value="1"/>
</dbReference>
<dbReference type="Proteomes" id="UP000664417">
    <property type="component" value="Unassembled WGS sequence"/>
</dbReference>
<dbReference type="EMBL" id="JAFREP010000001">
    <property type="protein sequence ID" value="MBO1317194.1"/>
    <property type="molecule type" value="Genomic_DNA"/>
</dbReference>
<evidence type="ECO:0000259" key="2">
    <source>
        <dbReference type="PROSITE" id="PS50968"/>
    </source>
</evidence>
<evidence type="ECO:0000313" key="4">
    <source>
        <dbReference type="Proteomes" id="UP000664417"/>
    </source>
</evidence>
<keyword evidence="1" id="KW-0092">Biotin</keyword>
<protein>
    <recommendedName>
        <fullName evidence="2">Lipoyl-binding domain-containing protein</fullName>
    </recommendedName>
</protein>
<proteinExistence type="predicted"/>
<evidence type="ECO:0000256" key="1">
    <source>
        <dbReference type="ARBA" id="ARBA00023267"/>
    </source>
</evidence>
<gene>
    <name evidence="3" type="ORF">J3U88_01895</name>
</gene>
<organism evidence="3 4">
    <name type="scientific">Acanthopleuribacter pedis</name>
    <dbReference type="NCBI Taxonomy" id="442870"/>
    <lineage>
        <taxon>Bacteria</taxon>
        <taxon>Pseudomonadati</taxon>
        <taxon>Acidobacteriota</taxon>
        <taxon>Holophagae</taxon>
        <taxon>Acanthopleuribacterales</taxon>
        <taxon>Acanthopleuribacteraceae</taxon>
        <taxon>Acanthopleuribacter</taxon>
    </lineage>
</organism>
<feature type="domain" description="Lipoyl-binding" evidence="2">
    <location>
        <begin position="92"/>
        <end position="167"/>
    </location>
</feature>
<keyword evidence="4" id="KW-1185">Reference proteome</keyword>
<dbReference type="Gene3D" id="2.40.50.100">
    <property type="match status" value="1"/>
</dbReference>
<dbReference type="Pfam" id="PF00364">
    <property type="entry name" value="Biotin_lipoyl"/>
    <property type="match status" value="1"/>
</dbReference>
<dbReference type="CDD" id="cd06850">
    <property type="entry name" value="biotinyl_domain"/>
    <property type="match status" value="1"/>
</dbReference>
<name>A0A8J7Q5U8_9BACT</name>
<reference evidence="3" key="1">
    <citation type="submission" date="2021-03" db="EMBL/GenBank/DDBJ databases">
        <authorList>
            <person name="Wang G."/>
        </authorList>
    </citation>
    <scope>NUCLEOTIDE SEQUENCE</scope>
    <source>
        <strain evidence="3">KCTC 12899</strain>
    </source>
</reference>
<dbReference type="PROSITE" id="PS00188">
    <property type="entry name" value="BIOTIN"/>
    <property type="match status" value="1"/>
</dbReference>
<dbReference type="InterPro" id="IPR050709">
    <property type="entry name" value="Biotin_Carboxyl_Carrier/Decarb"/>
</dbReference>
<dbReference type="SUPFAM" id="SSF51230">
    <property type="entry name" value="Single hybrid motif"/>
    <property type="match status" value="1"/>
</dbReference>